<evidence type="ECO:0000259" key="5">
    <source>
        <dbReference type="Pfam" id="PF03668"/>
    </source>
</evidence>
<evidence type="ECO:0000256" key="3">
    <source>
        <dbReference type="ARBA" id="ARBA00023134"/>
    </source>
</evidence>
<dbReference type="GO" id="GO:0005524">
    <property type="term" value="F:ATP binding"/>
    <property type="evidence" value="ECO:0007669"/>
    <property type="project" value="UniProtKB-UniRule"/>
</dbReference>
<feature type="domain" description="RapZ C-terminal" evidence="6">
    <location>
        <begin position="167"/>
        <end position="285"/>
    </location>
</feature>
<feature type="binding site" evidence="4">
    <location>
        <begin position="61"/>
        <end position="64"/>
    </location>
    <ligand>
        <name>GTP</name>
        <dbReference type="ChEBI" id="CHEBI:37565"/>
    </ligand>
</feature>
<proteinExistence type="inferred from homology"/>
<keyword evidence="3 4" id="KW-0342">GTP-binding</keyword>
<dbReference type="NCBIfam" id="NF003828">
    <property type="entry name" value="PRK05416.1"/>
    <property type="match status" value="1"/>
</dbReference>
<organism evidence="7 8">
    <name type="scientific">Hydrocarboniphaga effusa AP103</name>
    <dbReference type="NCBI Taxonomy" id="1172194"/>
    <lineage>
        <taxon>Bacteria</taxon>
        <taxon>Pseudomonadati</taxon>
        <taxon>Pseudomonadota</taxon>
        <taxon>Gammaproteobacteria</taxon>
        <taxon>Nevskiales</taxon>
        <taxon>Nevskiaceae</taxon>
        <taxon>Hydrocarboniphaga</taxon>
    </lineage>
</organism>
<dbReference type="Pfam" id="PF22740">
    <property type="entry name" value="PapZ_C"/>
    <property type="match status" value="1"/>
</dbReference>
<evidence type="ECO:0000256" key="2">
    <source>
        <dbReference type="ARBA" id="ARBA00022840"/>
    </source>
</evidence>
<protein>
    <submittedName>
        <fullName evidence="7">Uncharacterized protein</fullName>
    </submittedName>
</protein>
<dbReference type="PANTHER" id="PTHR30448:SF0">
    <property type="entry name" value="RNASE ADAPTER PROTEIN RAPZ"/>
    <property type="match status" value="1"/>
</dbReference>
<dbReference type="InterPro" id="IPR053931">
    <property type="entry name" value="RapZ_C"/>
</dbReference>
<evidence type="ECO:0000259" key="6">
    <source>
        <dbReference type="Pfam" id="PF22740"/>
    </source>
</evidence>
<keyword evidence="8" id="KW-1185">Reference proteome</keyword>
<dbReference type="STRING" id="1172194.WQQ_27330"/>
<dbReference type="RefSeq" id="WP_007185674.1">
    <property type="nucleotide sequence ID" value="NZ_AKGD01000002.1"/>
</dbReference>
<dbReference type="InterPro" id="IPR027417">
    <property type="entry name" value="P-loop_NTPase"/>
</dbReference>
<dbReference type="GO" id="GO:0005525">
    <property type="term" value="F:GTP binding"/>
    <property type="evidence" value="ECO:0007669"/>
    <property type="project" value="UniProtKB-UniRule"/>
</dbReference>
<dbReference type="AlphaFoldDB" id="I8HZT2"/>
<dbReference type="OrthoDB" id="9784461at2"/>
<feature type="domain" description="RapZ-like N-terminal" evidence="5">
    <location>
        <begin position="1"/>
        <end position="159"/>
    </location>
</feature>
<dbReference type="HAMAP" id="MF_00636">
    <property type="entry name" value="RapZ_like"/>
    <property type="match status" value="1"/>
</dbReference>
<dbReference type="EMBL" id="AKGD01000002">
    <property type="protein sequence ID" value="EIT69151.1"/>
    <property type="molecule type" value="Genomic_DNA"/>
</dbReference>
<dbReference type="PATRIC" id="fig|1172194.4.peg.2643"/>
<dbReference type="Gene3D" id="3.40.50.300">
    <property type="entry name" value="P-loop containing nucleotide triphosphate hydrolases"/>
    <property type="match status" value="1"/>
</dbReference>
<evidence type="ECO:0000313" key="8">
    <source>
        <dbReference type="Proteomes" id="UP000003704"/>
    </source>
</evidence>
<gene>
    <name evidence="7" type="ORF">WQQ_27330</name>
</gene>
<dbReference type="InterPro" id="IPR053930">
    <property type="entry name" value="RapZ-like_N"/>
</dbReference>
<dbReference type="InterPro" id="IPR005337">
    <property type="entry name" value="RapZ-like"/>
</dbReference>
<reference evidence="7 8" key="1">
    <citation type="journal article" date="2012" name="J. Bacteriol.">
        <title>Genome Sequence of n-Alkane-Degrading Hydrocarboniphaga effusa Strain AP103T (ATCC BAA-332T).</title>
        <authorList>
            <person name="Chang H.K."/>
            <person name="Zylstra G.J."/>
            <person name="Chae J.C."/>
        </authorList>
    </citation>
    <scope>NUCLEOTIDE SEQUENCE [LARGE SCALE GENOMIC DNA]</scope>
    <source>
        <strain evidence="7 8">AP103</strain>
    </source>
</reference>
<dbReference type="PIRSF" id="PIRSF005052">
    <property type="entry name" value="P-loopkin"/>
    <property type="match status" value="1"/>
</dbReference>
<keyword evidence="1 4" id="KW-0547">Nucleotide-binding</keyword>
<sequence>MKLVIVSGLSGAGKTVALKQYEDVGWYCIDNIPLALIEPMMRRAMAKRSGKRFERLALGIDARESEAQIRRFPSYLAKLRAKGVDVRVLFLTAEDDVLLRRYSETRRKHPLSSGKLSLLEAVRKERQLLQPIANSAEEPLDTSRMNLHELREAVYQRMAEAVEGKLSVLFLSFGFKNGTPTGVDYVFDVRCLPNPHWEPGLRKLTGRDPKVGEWLKSHTPVTAMIDDIAKFLETWLPAFRAQDRAYLTVAIGCTGGQHRSVYIVERLAERFSGRFDQVLHKHRELS</sequence>
<name>I8HZT2_9GAMM</name>
<comment type="caution">
    <text evidence="7">The sequence shown here is derived from an EMBL/GenBank/DDBJ whole genome shotgun (WGS) entry which is preliminary data.</text>
</comment>
<evidence type="ECO:0000313" key="7">
    <source>
        <dbReference type="EMBL" id="EIT69151.1"/>
    </source>
</evidence>
<evidence type="ECO:0000256" key="4">
    <source>
        <dbReference type="HAMAP-Rule" id="MF_00636"/>
    </source>
</evidence>
<dbReference type="PANTHER" id="PTHR30448">
    <property type="entry name" value="RNASE ADAPTER PROTEIN RAPZ"/>
    <property type="match status" value="1"/>
</dbReference>
<dbReference type="Proteomes" id="UP000003704">
    <property type="component" value="Unassembled WGS sequence"/>
</dbReference>
<evidence type="ECO:0000256" key="1">
    <source>
        <dbReference type="ARBA" id="ARBA00022741"/>
    </source>
</evidence>
<feature type="binding site" evidence="4">
    <location>
        <begin position="8"/>
        <end position="15"/>
    </location>
    <ligand>
        <name>ATP</name>
        <dbReference type="ChEBI" id="CHEBI:30616"/>
    </ligand>
</feature>
<dbReference type="SUPFAM" id="SSF52540">
    <property type="entry name" value="P-loop containing nucleoside triphosphate hydrolases"/>
    <property type="match status" value="1"/>
</dbReference>
<keyword evidence="2 4" id="KW-0067">ATP-binding</keyword>
<accession>I8HZT2</accession>
<dbReference type="Pfam" id="PF03668">
    <property type="entry name" value="RapZ-like_N"/>
    <property type="match status" value="1"/>
</dbReference>